<keyword evidence="1" id="KW-0812">Transmembrane</keyword>
<comment type="caution">
    <text evidence="2">The sequence shown here is derived from an EMBL/GenBank/DDBJ whole genome shotgun (WGS) entry which is preliminary data.</text>
</comment>
<protein>
    <submittedName>
        <fullName evidence="2">Uncharacterized protein</fullName>
    </submittedName>
</protein>
<evidence type="ECO:0000313" key="2">
    <source>
        <dbReference type="EMBL" id="GIY63607.1"/>
    </source>
</evidence>
<accession>A0AAV4V061</accession>
<feature type="transmembrane region" description="Helical" evidence="1">
    <location>
        <begin position="12"/>
        <end position="32"/>
    </location>
</feature>
<keyword evidence="3" id="KW-1185">Reference proteome</keyword>
<organism evidence="2 3">
    <name type="scientific">Caerostris darwini</name>
    <dbReference type="NCBI Taxonomy" id="1538125"/>
    <lineage>
        <taxon>Eukaryota</taxon>
        <taxon>Metazoa</taxon>
        <taxon>Ecdysozoa</taxon>
        <taxon>Arthropoda</taxon>
        <taxon>Chelicerata</taxon>
        <taxon>Arachnida</taxon>
        <taxon>Araneae</taxon>
        <taxon>Araneomorphae</taxon>
        <taxon>Entelegynae</taxon>
        <taxon>Araneoidea</taxon>
        <taxon>Araneidae</taxon>
        <taxon>Caerostris</taxon>
    </lineage>
</organism>
<proteinExistence type="predicted"/>
<name>A0AAV4V061_9ARAC</name>
<reference evidence="2 3" key="1">
    <citation type="submission" date="2021-06" db="EMBL/GenBank/DDBJ databases">
        <title>Caerostris darwini draft genome.</title>
        <authorList>
            <person name="Kono N."/>
            <person name="Arakawa K."/>
        </authorList>
    </citation>
    <scope>NUCLEOTIDE SEQUENCE [LARGE SCALE GENOMIC DNA]</scope>
</reference>
<dbReference type="Proteomes" id="UP001054837">
    <property type="component" value="Unassembled WGS sequence"/>
</dbReference>
<gene>
    <name evidence="2" type="ORF">CDAR_442571</name>
</gene>
<keyword evidence="1" id="KW-1133">Transmembrane helix</keyword>
<evidence type="ECO:0000256" key="1">
    <source>
        <dbReference type="SAM" id="Phobius"/>
    </source>
</evidence>
<evidence type="ECO:0000313" key="3">
    <source>
        <dbReference type="Proteomes" id="UP001054837"/>
    </source>
</evidence>
<dbReference type="AlphaFoldDB" id="A0AAV4V061"/>
<sequence>MFLQNLIARRKTSIFNSLLFSLVYVLPAILTFPSQKKSIKMNIEFGDEELKLIERGFYIEEPNCCITLNTIPKDGNEYVLLQRLQIARDFEIAESQASAKRKISEYNILRKKFHANKEKIKIEFPKKN</sequence>
<dbReference type="EMBL" id="BPLQ01012194">
    <property type="protein sequence ID" value="GIY63607.1"/>
    <property type="molecule type" value="Genomic_DNA"/>
</dbReference>
<keyword evidence="1" id="KW-0472">Membrane</keyword>